<dbReference type="InterPro" id="IPR012093">
    <property type="entry name" value="Pirin"/>
</dbReference>
<evidence type="ECO:0000313" key="5">
    <source>
        <dbReference type="Proteomes" id="UP001222932"/>
    </source>
</evidence>
<dbReference type="InterPro" id="IPR003829">
    <property type="entry name" value="Pirin_N_dom"/>
</dbReference>
<dbReference type="InterPro" id="IPR014710">
    <property type="entry name" value="RmlC-like_jellyroll"/>
</dbReference>
<dbReference type="SUPFAM" id="SSF51182">
    <property type="entry name" value="RmlC-like cupins"/>
    <property type="match status" value="1"/>
</dbReference>
<dbReference type="Pfam" id="PF02678">
    <property type="entry name" value="Pirin"/>
    <property type="match status" value="1"/>
</dbReference>
<dbReference type="CDD" id="cd02910">
    <property type="entry name" value="cupin_Yhhw_N"/>
    <property type="match status" value="1"/>
</dbReference>
<reference evidence="4" key="1">
    <citation type="journal article" date="2023" name="BMC Genomics">
        <title>Chromosome-level genome assemblies of Cutaneotrichosporon spp. (Trichosporonales, Basidiomycota) reveal imbalanced evolution between nucleotide sequences and chromosome synteny.</title>
        <authorList>
            <person name="Kobayashi Y."/>
            <person name="Kayamori A."/>
            <person name="Aoki K."/>
            <person name="Shiwa Y."/>
            <person name="Matsutani M."/>
            <person name="Fujita N."/>
            <person name="Sugita T."/>
            <person name="Iwasaki W."/>
            <person name="Tanaka N."/>
            <person name="Takashima M."/>
        </authorList>
    </citation>
    <scope>NUCLEOTIDE SEQUENCE</scope>
    <source>
        <strain evidence="4">HIS016</strain>
    </source>
</reference>
<proteinExistence type="inferred from homology"/>
<keyword evidence="5" id="KW-1185">Reference proteome</keyword>
<dbReference type="PANTHER" id="PTHR43212:SF3">
    <property type="entry name" value="QUERCETIN 2,3-DIOXYGENASE"/>
    <property type="match status" value="1"/>
</dbReference>
<dbReference type="Gene3D" id="2.60.120.10">
    <property type="entry name" value="Jelly Rolls"/>
    <property type="match status" value="2"/>
</dbReference>
<dbReference type="PANTHER" id="PTHR43212">
    <property type="entry name" value="QUERCETIN 2,3-DIOXYGENASE"/>
    <property type="match status" value="1"/>
</dbReference>
<accession>A0AAD3TY37</accession>
<name>A0AAD3TY37_9TREE</name>
<dbReference type="InterPro" id="IPR011051">
    <property type="entry name" value="RmlC_Cupin_sf"/>
</dbReference>
<organism evidence="4 5">
    <name type="scientific">Cutaneotrichosporon spelunceum</name>
    <dbReference type="NCBI Taxonomy" id="1672016"/>
    <lineage>
        <taxon>Eukaryota</taxon>
        <taxon>Fungi</taxon>
        <taxon>Dikarya</taxon>
        <taxon>Basidiomycota</taxon>
        <taxon>Agaricomycotina</taxon>
        <taxon>Tremellomycetes</taxon>
        <taxon>Trichosporonales</taxon>
        <taxon>Trichosporonaceae</taxon>
        <taxon>Cutaneotrichosporon</taxon>
    </lineage>
</organism>
<evidence type="ECO:0000256" key="1">
    <source>
        <dbReference type="ARBA" id="ARBA00008416"/>
    </source>
</evidence>
<dbReference type="EMBL" id="BTCM01000006">
    <property type="protein sequence ID" value="GMK58893.1"/>
    <property type="molecule type" value="Genomic_DNA"/>
</dbReference>
<feature type="domain" description="Pirin N-terminal" evidence="3">
    <location>
        <begin position="13"/>
        <end position="124"/>
    </location>
</feature>
<evidence type="ECO:0000256" key="2">
    <source>
        <dbReference type="RuleBase" id="RU003457"/>
    </source>
</evidence>
<protein>
    <recommendedName>
        <fullName evidence="3">Pirin N-terminal domain-containing protein</fullName>
    </recommendedName>
</protein>
<evidence type="ECO:0000313" key="4">
    <source>
        <dbReference type="EMBL" id="GMK58893.1"/>
    </source>
</evidence>
<sequence length="280" mass="30176">MPVTFQLRPSETRGAANHGWLKTLHTFSFASYHEPAFEDFGCLRVLNEDRVEAGQGFPPHSHAEANIFSYVVSGTLAHKDSMGNVEAMGRGDVQMTFGGTGIRHSEYNGADDPNGAPVHFLQVWAYPTTRGLKPQYFHRHFADTDKEDKWAHIVAPVSYPGVTNAREGTGPTPIASDLHCFASLLSPGTTIKHDVVARNSGDKDKGKLVYAQVVQTTGYNPRKAPSDGSVAQVTLALGGQTATLAEGDGVFIRGASVGDELVTHNVGRKVAEVVLFEMDA</sequence>
<comment type="similarity">
    <text evidence="1 2">Belongs to the pirin family.</text>
</comment>
<dbReference type="Proteomes" id="UP001222932">
    <property type="component" value="Unassembled WGS sequence"/>
</dbReference>
<comment type="caution">
    <text evidence="4">The sequence shown here is derived from an EMBL/GenBank/DDBJ whole genome shotgun (WGS) entry which is preliminary data.</text>
</comment>
<evidence type="ECO:0000259" key="3">
    <source>
        <dbReference type="Pfam" id="PF02678"/>
    </source>
</evidence>
<reference evidence="4" key="2">
    <citation type="submission" date="2023-06" db="EMBL/GenBank/DDBJ databases">
        <authorList>
            <person name="Kobayashi Y."/>
            <person name="Kayamori A."/>
            <person name="Aoki K."/>
            <person name="Shiwa Y."/>
            <person name="Fujita N."/>
            <person name="Sugita T."/>
            <person name="Iwasaki W."/>
            <person name="Tanaka N."/>
            <person name="Takashima M."/>
        </authorList>
    </citation>
    <scope>NUCLEOTIDE SEQUENCE</scope>
    <source>
        <strain evidence="4">HIS016</strain>
    </source>
</reference>
<dbReference type="AlphaFoldDB" id="A0AAD3TY37"/>
<gene>
    <name evidence="4" type="ORF">CspeluHIS016_0603350</name>
</gene>